<dbReference type="Proteomes" id="UP001368654">
    <property type="component" value="Unassembled WGS sequence"/>
</dbReference>
<gene>
    <name evidence="2" type="ORF">WDU96_10510</name>
</gene>
<reference evidence="2 3" key="1">
    <citation type="submission" date="2024-02" db="EMBL/GenBank/DDBJ databases">
        <authorList>
            <person name="Saticioglu I.B."/>
        </authorList>
    </citation>
    <scope>NUCLEOTIDE SEQUENCE [LARGE SCALE GENOMIC DNA]</scope>
    <source>
        <strain evidence="2 3">Mu-86</strain>
    </source>
</reference>
<sequence>MSIRRRILAAALAASLCMSLAACTASGGGNAPTATAIGVTTEQAQILAITRFRNYDDTSRPFQTSLEESGQQLAITGWVDWVSGEGYAAVASDSGESGVVVWNHETTAATGADLAAGEFPPLPAPTLAEAEADLSWGARPVDISTSALDAVLATTLALGSDRPDNPLLVQQSGALWLRNDAVDGIEVSVFVAPPSDDAVSELPSADESGLRLWIDEEGTMWRAEVRVGASWSTVDFDAPDGTRLGAAE</sequence>
<dbReference type="InterPro" id="IPR006311">
    <property type="entry name" value="TAT_signal"/>
</dbReference>
<keyword evidence="1" id="KW-0732">Signal</keyword>
<dbReference type="EMBL" id="JBBDGL010000003">
    <property type="protein sequence ID" value="MEJ1156025.1"/>
    <property type="molecule type" value="Genomic_DNA"/>
</dbReference>
<dbReference type="RefSeq" id="WP_337338472.1">
    <property type="nucleotide sequence ID" value="NZ_JBBDGL010000003.1"/>
</dbReference>
<evidence type="ECO:0000313" key="3">
    <source>
        <dbReference type="Proteomes" id="UP001368654"/>
    </source>
</evidence>
<comment type="caution">
    <text evidence="2">The sequence shown here is derived from an EMBL/GenBank/DDBJ whole genome shotgun (WGS) entry which is preliminary data.</text>
</comment>
<dbReference type="PROSITE" id="PS51318">
    <property type="entry name" value="TAT"/>
    <property type="match status" value="1"/>
</dbReference>
<accession>A0ABU8LWI2</accession>
<organism evidence="2 3">
    <name type="scientific">Microbacterium marmarense</name>
    <dbReference type="NCBI Taxonomy" id="3122051"/>
    <lineage>
        <taxon>Bacteria</taxon>
        <taxon>Bacillati</taxon>
        <taxon>Actinomycetota</taxon>
        <taxon>Actinomycetes</taxon>
        <taxon>Micrococcales</taxon>
        <taxon>Microbacteriaceae</taxon>
        <taxon>Microbacterium</taxon>
    </lineage>
</organism>
<dbReference type="PROSITE" id="PS51257">
    <property type="entry name" value="PROKAR_LIPOPROTEIN"/>
    <property type="match status" value="1"/>
</dbReference>
<name>A0ABU8LWI2_9MICO</name>
<evidence type="ECO:0008006" key="4">
    <source>
        <dbReference type="Google" id="ProtNLM"/>
    </source>
</evidence>
<feature type="signal peptide" evidence="1">
    <location>
        <begin position="1"/>
        <end position="24"/>
    </location>
</feature>
<evidence type="ECO:0000256" key="1">
    <source>
        <dbReference type="SAM" id="SignalP"/>
    </source>
</evidence>
<keyword evidence="3" id="KW-1185">Reference proteome</keyword>
<feature type="chain" id="PRO_5046355743" description="Lipoprotein" evidence="1">
    <location>
        <begin position="25"/>
        <end position="248"/>
    </location>
</feature>
<evidence type="ECO:0000313" key="2">
    <source>
        <dbReference type="EMBL" id="MEJ1156025.1"/>
    </source>
</evidence>
<protein>
    <recommendedName>
        <fullName evidence="4">Lipoprotein</fullName>
    </recommendedName>
</protein>
<proteinExistence type="predicted"/>